<dbReference type="EMBL" id="CAJOAZ010000666">
    <property type="protein sequence ID" value="CAF3693482.1"/>
    <property type="molecule type" value="Genomic_DNA"/>
</dbReference>
<gene>
    <name evidence="1" type="ORF">JYZ213_LOCUS26031</name>
    <name evidence="2" type="ORF">OXD698_LOCUS11771</name>
</gene>
<dbReference type="AlphaFoldDB" id="A0A818UI62"/>
<evidence type="ECO:0000313" key="2">
    <source>
        <dbReference type="EMBL" id="CAF3693482.1"/>
    </source>
</evidence>
<organism evidence="2 3">
    <name type="scientific">Adineta steineri</name>
    <dbReference type="NCBI Taxonomy" id="433720"/>
    <lineage>
        <taxon>Eukaryota</taxon>
        <taxon>Metazoa</taxon>
        <taxon>Spiralia</taxon>
        <taxon>Gnathifera</taxon>
        <taxon>Rotifera</taxon>
        <taxon>Eurotatoria</taxon>
        <taxon>Bdelloidea</taxon>
        <taxon>Adinetida</taxon>
        <taxon>Adinetidae</taxon>
        <taxon>Adineta</taxon>
    </lineage>
</organism>
<protein>
    <recommendedName>
        <fullName evidence="4">F-box domain-containing protein</fullName>
    </recommendedName>
</protein>
<dbReference type="Proteomes" id="UP000663845">
    <property type="component" value="Unassembled WGS sequence"/>
</dbReference>
<accession>A0A818UI62</accession>
<evidence type="ECO:0008006" key="4">
    <source>
        <dbReference type="Google" id="ProtNLM"/>
    </source>
</evidence>
<comment type="caution">
    <text evidence="2">The sequence shown here is derived from an EMBL/GenBank/DDBJ whole genome shotgun (WGS) entry which is preliminary data.</text>
</comment>
<dbReference type="Proteomes" id="UP000663844">
    <property type="component" value="Unassembled WGS sequence"/>
</dbReference>
<evidence type="ECO:0000313" key="3">
    <source>
        <dbReference type="Proteomes" id="UP000663844"/>
    </source>
</evidence>
<evidence type="ECO:0000313" key="1">
    <source>
        <dbReference type="EMBL" id="CAF1185513.1"/>
    </source>
</evidence>
<sequence length="528" mass="62266">MAMSTLESLPNELLINIFEKYINGVDIIVAFVNQQNQRFNGLIMQCRQYNFSFVNCRKDCFHYCINLLPNYIDKIKELVLSDHNTPGQISAFLLRFPLLNNFSKIHKLSINFNAETVFWIIIQNALRSLSTTKIHTLIINVIHMERPLRFNNTIYDALNLQTNDVFDLPTVKRIDLLSDISYDDWGLLPTLFSKIEHLTSIRMSCDFKYLCSILQHAVHLKYLNVRLDSWSRPSFYNSYQHTTNDNITSIPVLHTLILSFRSTDRTTFEKLAHYLKLMPVLRRLDIKAHKALLDANSWKDLLQTSLLKLTHFRLKTTTSCTDNIDTTEFGNLLKSFETPFWIAKDNFYLIVTKHKCLDTKTLHSYRLQVNNEDEFNQPVIQWWIVPFRNRLDNIPTSDIISFGFSCEAGSLSDYYYFNNIEHLVIYDMNDGSIYIKRNSLYLRDKDQILRINIFQELILKCYGFILNTCVSYKNEKIYYVYIVSNVYNVHYNNRPTRVVSTGRTSDDQLSPLDYGFYWCWNFCLGKKW</sequence>
<name>A0A818UI62_9BILA</name>
<reference evidence="2" key="1">
    <citation type="submission" date="2021-02" db="EMBL/GenBank/DDBJ databases">
        <authorList>
            <person name="Nowell W R."/>
        </authorList>
    </citation>
    <scope>NUCLEOTIDE SEQUENCE</scope>
</reference>
<proteinExistence type="predicted"/>
<dbReference type="EMBL" id="CAJNOG010000341">
    <property type="protein sequence ID" value="CAF1185513.1"/>
    <property type="molecule type" value="Genomic_DNA"/>
</dbReference>